<keyword evidence="1" id="KW-0472">Membrane</keyword>
<dbReference type="AlphaFoldDB" id="A0A1N6DRS8"/>
<reference evidence="3" key="1">
    <citation type="submission" date="2016-11" db="EMBL/GenBank/DDBJ databases">
        <authorList>
            <person name="Varghese N."/>
            <person name="Submissions S."/>
        </authorList>
    </citation>
    <scope>NUCLEOTIDE SEQUENCE [LARGE SCALE GENOMIC DNA]</scope>
    <source>
        <strain evidence="3">DSM 17456</strain>
    </source>
</reference>
<dbReference type="SUPFAM" id="SSF48452">
    <property type="entry name" value="TPR-like"/>
    <property type="match status" value="1"/>
</dbReference>
<keyword evidence="3" id="KW-1185">Reference proteome</keyword>
<proteinExistence type="predicted"/>
<dbReference type="STRING" id="1121457.SAMN02745161_0432"/>
<evidence type="ECO:0000256" key="1">
    <source>
        <dbReference type="SAM" id="Phobius"/>
    </source>
</evidence>
<evidence type="ECO:0008006" key="4">
    <source>
        <dbReference type="Google" id="ProtNLM"/>
    </source>
</evidence>
<dbReference type="InterPro" id="IPR011990">
    <property type="entry name" value="TPR-like_helical_dom_sf"/>
</dbReference>
<organism evidence="2 3">
    <name type="scientific">Halodesulfovibrio marinisediminis DSM 17456</name>
    <dbReference type="NCBI Taxonomy" id="1121457"/>
    <lineage>
        <taxon>Bacteria</taxon>
        <taxon>Pseudomonadati</taxon>
        <taxon>Thermodesulfobacteriota</taxon>
        <taxon>Desulfovibrionia</taxon>
        <taxon>Desulfovibrionales</taxon>
        <taxon>Desulfovibrionaceae</taxon>
        <taxon>Halodesulfovibrio</taxon>
    </lineage>
</organism>
<dbReference type="EMBL" id="FSRG01000003">
    <property type="protein sequence ID" value="SIN73505.1"/>
    <property type="molecule type" value="Genomic_DNA"/>
</dbReference>
<feature type="transmembrane region" description="Helical" evidence="1">
    <location>
        <begin position="37"/>
        <end position="58"/>
    </location>
</feature>
<evidence type="ECO:0000313" key="2">
    <source>
        <dbReference type="EMBL" id="SIN73505.1"/>
    </source>
</evidence>
<keyword evidence="1" id="KW-0812">Transmembrane</keyword>
<accession>A0A1N6DRS8</accession>
<dbReference type="OrthoDB" id="5464834at2"/>
<dbReference type="Gene3D" id="1.25.40.10">
    <property type="entry name" value="Tetratricopeptide repeat domain"/>
    <property type="match status" value="1"/>
</dbReference>
<evidence type="ECO:0000313" key="3">
    <source>
        <dbReference type="Proteomes" id="UP000184694"/>
    </source>
</evidence>
<keyword evidence="1" id="KW-1133">Transmembrane helix</keyword>
<dbReference type="RefSeq" id="WP_074215311.1">
    <property type="nucleotide sequence ID" value="NZ_FSRG01000003.1"/>
</dbReference>
<name>A0A1N6DRS8_9BACT</name>
<protein>
    <recommendedName>
        <fullName evidence="4">Negative regulator of RcsB-dependent stress response</fullName>
    </recommendedName>
</protein>
<dbReference type="Proteomes" id="UP000184694">
    <property type="component" value="Unassembled WGS sequence"/>
</dbReference>
<gene>
    <name evidence="2" type="ORF">SAMN02745161_0432</name>
</gene>
<sequence length="222" mass="24182">MTEQKEPHSPLLMDSLQQSVSKEAAPLLNFVLKHIKMIALGLFLLISAIAGAGIYSYMHEQSILVAQQQLMTLSQGASTEAKLNELRAFAEAAPEDIRPAALLALAKASLRIKDYVSAADAWGTLQNLGADSMRDLAGLGRADAYARMGDYKKAQEVLTQMLPTAAEAYKLPAKHQLAIMAEKSGDVETSVKLYKELEENVPEANKAFYAHKIAALNLKLKK</sequence>